<comment type="caution">
    <text evidence="3">The sequence shown here is derived from an EMBL/GenBank/DDBJ whole genome shotgun (WGS) entry which is preliminary data.</text>
</comment>
<evidence type="ECO:0000256" key="1">
    <source>
        <dbReference type="SAM" id="MobiDB-lite"/>
    </source>
</evidence>
<feature type="signal peptide" evidence="2">
    <location>
        <begin position="1"/>
        <end position="22"/>
    </location>
</feature>
<evidence type="ECO:0000313" key="4">
    <source>
        <dbReference type="Proteomes" id="UP001155483"/>
    </source>
</evidence>
<dbReference type="RefSeq" id="WP_279295028.1">
    <property type="nucleotide sequence ID" value="NZ_JAOTIF010000001.1"/>
</dbReference>
<dbReference type="AlphaFoldDB" id="A0A9X3BGD6"/>
<gene>
    <name evidence="3" type="ORF">OCK74_00585</name>
</gene>
<feature type="chain" id="PRO_5040736591" description="Lipocalin-like domain-containing protein" evidence="2">
    <location>
        <begin position="23"/>
        <end position="152"/>
    </location>
</feature>
<protein>
    <recommendedName>
        <fullName evidence="5">Lipocalin-like domain-containing protein</fullName>
    </recommendedName>
</protein>
<keyword evidence="2" id="KW-0732">Signal</keyword>
<proteinExistence type="predicted"/>
<evidence type="ECO:0008006" key="5">
    <source>
        <dbReference type="Google" id="ProtNLM"/>
    </source>
</evidence>
<reference evidence="3" key="1">
    <citation type="submission" date="2022-09" db="EMBL/GenBank/DDBJ databases">
        <authorList>
            <person name="Yuan C."/>
            <person name="Ke Z."/>
        </authorList>
    </citation>
    <scope>NUCLEOTIDE SEQUENCE</scope>
    <source>
        <strain evidence="3">LB-8</strain>
    </source>
</reference>
<dbReference type="Proteomes" id="UP001155483">
    <property type="component" value="Unassembled WGS sequence"/>
</dbReference>
<evidence type="ECO:0000256" key="2">
    <source>
        <dbReference type="SAM" id="SignalP"/>
    </source>
</evidence>
<accession>A0A9X3BGD6</accession>
<reference evidence="3" key="2">
    <citation type="submission" date="2023-04" db="EMBL/GenBank/DDBJ databases">
        <title>Paracnuella aquatica gen. nov., sp. nov., a member of the family Chitinophagaceae isolated from a hot spring.</title>
        <authorList>
            <person name="Wang C."/>
        </authorList>
    </citation>
    <scope>NUCLEOTIDE SEQUENCE</scope>
    <source>
        <strain evidence="3">LB-8</strain>
    </source>
</reference>
<keyword evidence="4" id="KW-1185">Reference proteome</keyword>
<organism evidence="3 4">
    <name type="scientific">Paraflavisolibacter caeni</name>
    <dbReference type="NCBI Taxonomy" id="2982496"/>
    <lineage>
        <taxon>Bacteria</taxon>
        <taxon>Pseudomonadati</taxon>
        <taxon>Bacteroidota</taxon>
        <taxon>Chitinophagia</taxon>
        <taxon>Chitinophagales</taxon>
        <taxon>Chitinophagaceae</taxon>
        <taxon>Paraflavisolibacter</taxon>
    </lineage>
</organism>
<evidence type="ECO:0000313" key="3">
    <source>
        <dbReference type="EMBL" id="MCU7547582.1"/>
    </source>
</evidence>
<feature type="region of interest" description="Disordered" evidence="1">
    <location>
        <begin position="27"/>
        <end position="46"/>
    </location>
</feature>
<name>A0A9X3BGD6_9BACT</name>
<sequence length="152" mass="17021">MKKISLLLLAVSFFFFYCTANAQQAPSKKKTQKESKSQSSSPAFNGAWQSVDDKEFAIVNDGFFSSVAQDSTGIWRNTHAGTYTVEGNNSITFKVLYSSFPGRIGSLQTVDYELNGDTLIIKWFKKLVDAREGDITNRMPKGQQTKYVHAKQ</sequence>
<dbReference type="EMBL" id="JAOTIF010000001">
    <property type="protein sequence ID" value="MCU7547582.1"/>
    <property type="molecule type" value="Genomic_DNA"/>
</dbReference>